<keyword evidence="2" id="KW-1185">Reference proteome</keyword>
<sequence>MERSRAVLDWAVGLETCNQLKGVVETTHVGLTVSAITTAMGMDIVANASKDSKGTPISLMDAKVIT</sequence>
<evidence type="ECO:0000313" key="1">
    <source>
        <dbReference type="EMBL" id="KAF8403611.1"/>
    </source>
</evidence>
<protein>
    <submittedName>
        <fullName evidence="1">Uncharacterized protein</fullName>
    </submittedName>
</protein>
<name>A0A834ZGW9_TETSI</name>
<accession>A0A834ZGW9</accession>
<reference evidence="1 2" key="1">
    <citation type="submission" date="2020-04" db="EMBL/GenBank/DDBJ databases">
        <title>Plant Genome Project.</title>
        <authorList>
            <person name="Zhang R.-G."/>
        </authorList>
    </citation>
    <scope>NUCLEOTIDE SEQUENCE [LARGE SCALE GENOMIC DNA]</scope>
    <source>
        <strain evidence="1">YNK0</strain>
        <tissue evidence="1">Leaf</tissue>
    </source>
</reference>
<evidence type="ECO:0000313" key="2">
    <source>
        <dbReference type="Proteomes" id="UP000655225"/>
    </source>
</evidence>
<dbReference type="EMBL" id="JABCRI010000007">
    <property type="protein sequence ID" value="KAF8403611.1"/>
    <property type="molecule type" value="Genomic_DNA"/>
</dbReference>
<comment type="caution">
    <text evidence="1">The sequence shown here is derived from an EMBL/GenBank/DDBJ whole genome shotgun (WGS) entry which is preliminary data.</text>
</comment>
<proteinExistence type="predicted"/>
<organism evidence="1 2">
    <name type="scientific">Tetracentron sinense</name>
    <name type="common">Spur-leaf</name>
    <dbReference type="NCBI Taxonomy" id="13715"/>
    <lineage>
        <taxon>Eukaryota</taxon>
        <taxon>Viridiplantae</taxon>
        <taxon>Streptophyta</taxon>
        <taxon>Embryophyta</taxon>
        <taxon>Tracheophyta</taxon>
        <taxon>Spermatophyta</taxon>
        <taxon>Magnoliopsida</taxon>
        <taxon>Trochodendrales</taxon>
        <taxon>Trochodendraceae</taxon>
        <taxon>Tetracentron</taxon>
    </lineage>
</organism>
<dbReference type="AlphaFoldDB" id="A0A834ZGW9"/>
<gene>
    <name evidence="1" type="ORF">HHK36_011715</name>
</gene>
<dbReference type="Proteomes" id="UP000655225">
    <property type="component" value="Unassembled WGS sequence"/>
</dbReference>